<feature type="compositionally biased region" description="Acidic residues" evidence="1">
    <location>
        <begin position="413"/>
        <end position="457"/>
    </location>
</feature>
<evidence type="ECO:0000313" key="3">
    <source>
        <dbReference type="EMBL" id="HJC64453.1"/>
    </source>
</evidence>
<feature type="compositionally biased region" description="Acidic residues" evidence="1">
    <location>
        <begin position="467"/>
        <end position="476"/>
    </location>
</feature>
<dbReference type="Proteomes" id="UP000823886">
    <property type="component" value="Unassembled WGS sequence"/>
</dbReference>
<feature type="non-terminal residue" evidence="3">
    <location>
        <position position="796"/>
    </location>
</feature>
<sequence>MKSKKMKQGMSWLLCMVMLLGNNVTVLAEEAETDKEGQTQTDAQKVSAQEMEDSQQETQTSEIQETQETENAAEQTEAEPEEEPVYNEAIQLRHEFYDEAGNVVSAVIADIQEGSFEADVSAISMEADTLTAEEDAYMQGLIKENLPEDTYLGDYVLYDVVFKVNGELTDPKKEIKLTYEGTGIGIQDVQDAVVCQYNVADPEIPESQDSVTEIIQRNDMIRYMEENGEDTSLVDDHDLSEIVLNEYGTAEQISMEVRKSSIFGCYVEEQSQETTFSQEVNGTNITVAAPEGAFGLAADQVTMDAAALPEEQAAAVEEQLKAQAADQGLELKGYAAFDISLWADGEEIQPQKPVTVTVENTGLDAAAEINAFQIYDQDNSLGSIANADENGVIAVETGEVLPIAAAVFGEPEVLEEEKQEQESDEGLTEETVQESVEEEIPEKTEEDTSDETDEKDQDDEKVKDEADTSIEEDTEKETDSTKSEKEDAEKEDTEKEEASKKAETVEKEDTDDKETKETTEETVSEPLTLTEEKDGVTVILTAPEGAFPVASDQVSMTVEDLTQEQRAAIEEQLQAQAEENGQELKGYVAYDIRLWANGEEIQPQVPVSVTFENAGLDVEDAETTEGFQLDEETETLNNIEGSVTEDGSAVVEAEHFTPTGVGSFGTAEETTASYSTTLLQAETKSASIAGSLPTTGESEEQIVREKYVPEPTDEYPYFVGDDNTDVRIQKNVAPTDKENEFYIYLNVEPQLSWEEILEMTGLWAWNSNNPIDNTQIPTNITEEGLTATWIRENTKG</sequence>
<dbReference type="AlphaFoldDB" id="A0A9D2TD82"/>
<feature type="region of interest" description="Disordered" evidence="1">
    <location>
        <begin position="413"/>
        <end position="531"/>
    </location>
</feature>
<evidence type="ECO:0000256" key="1">
    <source>
        <dbReference type="SAM" id="MobiDB-lite"/>
    </source>
</evidence>
<accession>A0A9D2TD82</accession>
<feature type="compositionally biased region" description="Low complexity" evidence="1">
    <location>
        <begin position="56"/>
        <end position="75"/>
    </location>
</feature>
<feature type="compositionally biased region" description="Polar residues" evidence="1">
    <location>
        <begin position="38"/>
        <end position="47"/>
    </location>
</feature>
<reference evidence="3" key="1">
    <citation type="journal article" date="2021" name="PeerJ">
        <title>Extensive microbial diversity within the chicken gut microbiome revealed by metagenomics and culture.</title>
        <authorList>
            <person name="Gilroy R."/>
            <person name="Ravi A."/>
            <person name="Getino M."/>
            <person name="Pursley I."/>
            <person name="Horton D.L."/>
            <person name="Alikhan N.F."/>
            <person name="Baker D."/>
            <person name="Gharbi K."/>
            <person name="Hall N."/>
            <person name="Watson M."/>
            <person name="Adriaenssens E.M."/>
            <person name="Foster-Nyarko E."/>
            <person name="Jarju S."/>
            <person name="Secka A."/>
            <person name="Antonio M."/>
            <person name="Oren A."/>
            <person name="Chaudhuri R.R."/>
            <person name="La Ragione R."/>
            <person name="Hildebrand F."/>
            <person name="Pallen M.J."/>
        </authorList>
    </citation>
    <scope>NUCLEOTIDE SEQUENCE</scope>
    <source>
        <strain evidence="3">ChiBcec2-3848</strain>
    </source>
</reference>
<keyword evidence="2" id="KW-0732">Signal</keyword>
<proteinExistence type="predicted"/>
<reference evidence="3" key="2">
    <citation type="submission" date="2021-04" db="EMBL/GenBank/DDBJ databases">
        <authorList>
            <person name="Gilroy R."/>
        </authorList>
    </citation>
    <scope>NUCLEOTIDE SEQUENCE</scope>
    <source>
        <strain evidence="3">ChiBcec2-3848</strain>
    </source>
</reference>
<feature type="signal peptide" evidence="2">
    <location>
        <begin position="1"/>
        <end position="28"/>
    </location>
</feature>
<feature type="compositionally biased region" description="Basic and acidic residues" evidence="1">
    <location>
        <begin position="477"/>
        <end position="507"/>
    </location>
</feature>
<evidence type="ECO:0000256" key="2">
    <source>
        <dbReference type="SAM" id="SignalP"/>
    </source>
</evidence>
<gene>
    <name evidence="3" type="ORF">H9753_12695</name>
</gene>
<feature type="chain" id="PRO_5039109691" evidence="2">
    <location>
        <begin position="29"/>
        <end position="796"/>
    </location>
</feature>
<name>A0A9D2TD82_9FIRM</name>
<protein>
    <submittedName>
        <fullName evidence="3">Uncharacterized protein</fullName>
    </submittedName>
</protein>
<feature type="region of interest" description="Disordered" evidence="1">
    <location>
        <begin position="30"/>
        <end position="84"/>
    </location>
</feature>
<comment type="caution">
    <text evidence="3">The sequence shown here is derived from an EMBL/GenBank/DDBJ whole genome shotgun (WGS) entry which is preliminary data.</text>
</comment>
<evidence type="ECO:0000313" key="4">
    <source>
        <dbReference type="Proteomes" id="UP000823886"/>
    </source>
</evidence>
<dbReference type="EMBL" id="DWVZ01000174">
    <property type="protein sequence ID" value="HJC64453.1"/>
    <property type="molecule type" value="Genomic_DNA"/>
</dbReference>
<organism evidence="3 4">
    <name type="scientific">Candidatus Blautia merdavium</name>
    <dbReference type="NCBI Taxonomy" id="2838494"/>
    <lineage>
        <taxon>Bacteria</taxon>
        <taxon>Bacillati</taxon>
        <taxon>Bacillota</taxon>
        <taxon>Clostridia</taxon>
        <taxon>Lachnospirales</taxon>
        <taxon>Lachnospiraceae</taxon>
        <taxon>Blautia</taxon>
    </lineage>
</organism>